<sequence length="89" mass="10323">MEQGTSQEGIQNKDWEQSRKLLWENVKVLREHIEGCKELHQQLETKLQGLRNCLQIERSSRNTKQADEELANNLDSSQVDVGTQVDCKE</sequence>
<dbReference type="AlphaFoldDB" id="A0AAV9ID64"/>
<evidence type="ECO:0000313" key="1">
    <source>
        <dbReference type="EMBL" id="KAK4525303.1"/>
    </source>
</evidence>
<dbReference type="EMBL" id="JANCYU010000029">
    <property type="protein sequence ID" value="KAK4525303.1"/>
    <property type="molecule type" value="Genomic_DNA"/>
</dbReference>
<name>A0AAV9ID64_9RHOD</name>
<protein>
    <submittedName>
        <fullName evidence="1">Uncharacterized protein</fullName>
    </submittedName>
</protein>
<evidence type="ECO:0000313" key="2">
    <source>
        <dbReference type="Proteomes" id="UP001300502"/>
    </source>
</evidence>
<reference evidence="1 2" key="1">
    <citation type="submission" date="2022-07" db="EMBL/GenBank/DDBJ databases">
        <title>Genome-wide signatures of adaptation to extreme environments.</title>
        <authorList>
            <person name="Cho C.H."/>
            <person name="Yoon H.S."/>
        </authorList>
    </citation>
    <scope>NUCLEOTIDE SEQUENCE [LARGE SCALE GENOMIC DNA]</scope>
    <source>
        <strain evidence="1 2">108.79 E11</strain>
    </source>
</reference>
<comment type="caution">
    <text evidence="1">The sequence shown here is derived from an EMBL/GenBank/DDBJ whole genome shotgun (WGS) entry which is preliminary data.</text>
</comment>
<dbReference type="Proteomes" id="UP001300502">
    <property type="component" value="Unassembled WGS sequence"/>
</dbReference>
<proteinExistence type="predicted"/>
<accession>A0AAV9ID64</accession>
<gene>
    <name evidence="1" type="ORF">GAYE_SCF09G3211</name>
</gene>
<organism evidence="1 2">
    <name type="scientific">Galdieria yellowstonensis</name>
    <dbReference type="NCBI Taxonomy" id="3028027"/>
    <lineage>
        <taxon>Eukaryota</taxon>
        <taxon>Rhodophyta</taxon>
        <taxon>Bangiophyceae</taxon>
        <taxon>Galdieriales</taxon>
        <taxon>Galdieriaceae</taxon>
        <taxon>Galdieria</taxon>
    </lineage>
</organism>
<keyword evidence="2" id="KW-1185">Reference proteome</keyword>